<name>A0A0F9LBU6_9ZZZZ</name>
<protein>
    <recommendedName>
        <fullName evidence="2">DZANK-type domain-containing protein</fullName>
    </recommendedName>
</protein>
<dbReference type="InterPro" id="IPR025874">
    <property type="entry name" value="DZR"/>
</dbReference>
<feature type="domain" description="DZANK-type" evidence="2">
    <location>
        <begin position="116"/>
        <end position="164"/>
    </location>
</feature>
<accession>A0A0F9LBU6</accession>
<keyword evidence="1" id="KW-0472">Membrane</keyword>
<comment type="caution">
    <text evidence="3">The sequence shown here is derived from an EMBL/GenBank/DDBJ whole genome shotgun (WGS) entry which is preliminary data.</text>
</comment>
<feature type="transmembrane region" description="Helical" evidence="1">
    <location>
        <begin position="6"/>
        <end position="25"/>
    </location>
</feature>
<organism evidence="3">
    <name type="scientific">marine sediment metagenome</name>
    <dbReference type="NCBI Taxonomy" id="412755"/>
    <lineage>
        <taxon>unclassified sequences</taxon>
        <taxon>metagenomes</taxon>
        <taxon>ecological metagenomes</taxon>
    </lineage>
</organism>
<evidence type="ECO:0000256" key="1">
    <source>
        <dbReference type="SAM" id="Phobius"/>
    </source>
</evidence>
<evidence type="ECO:0000259" key="2">
    <source>
        <dbReference type="Pfam" id="PF12773"/>
    </source>
</evidence>
<sequence>MGIIDIALITIIVAASAAYIAMPIIKSDDSGEIPVAFDLESISLEEEKEESYNAIKEAEFDYETGKLSKEDYNIIKDKYAGKAVKAMQKLEENKKQSAKVAKPAGESKSTKTAAACAHCGADLPSDAKFCQSCGQKAKPQAQANFCPKCGKKHKEGDKFCQSCGQRIK</sequence>
<dbReference type="AlphaFoldDB" id="A0A0F9LBU6"/>
<reference evidence="3" key="1">
    <citation type="journal article" date="2015" name="Nature">
        <title>Complex archaea that bridge the gap between prokaryotes and eukaryotes.</title>
        <authorList>
            <person name="Spang A."/>
            <person name="Saw J.H."/>
            <person name="Jorgensen S.L."/>
            <person name="Zaremba-Niedzwiedzka K."/>
            <person name="Martijn J."/>
            <person name="Lind A.E."/>
            <person name="van Eijk R."/>
            <person name="Schleper C."/>
            <person name="Guy L."/>
            <person name="Ettema T.J."/>
        </authorList>
    </citation>
    <scope>NUCLEOTIDE SEQUENCE</scope>
</reference>
<evidence type="ECO:0000313" key="3">
    <source>
        <dbReference type="EMBL" id="KKM90878.1"/>
    </source>
</evidence>
<keyword evidence="1" id="KW-1133">Transmembrane helix</keyword>
<proteinExistence type="predicted"/>
<dbReference type="EMBL" id="LAZR01006614">
    <property type="protein sequence ID" value="KKM90878.1"/>
    <property type="molecule type" value="Genomic_DNA"/>
</dbReference>
<dbReference type="Pfam" id="PF12773">
    <property type="entry name" value="DZR"/>
    <property type="match status" value="1"/>
</dbReference>
<gene>
    <name evidence="3" type="ORF">LCGC14_1234170</name>
</gene>
<keyword evidence="1" id="KW-0812">Transmembrane</keyword>